<feature type="chain" id="PRO_5032285386" description="SGNH hydrolase-type esterase domain-containing protein" evidence="1">
    <location>
        <begin position="24"/>
        <end position="270"/>
    </location>
</feature>
<sequence length="270" mass="27982">MLPNFQLLLVGLASTISASPVAAQKPPAFLLAGDSTTAVQSTGGGGWGNGFLSTLRNGAGGINYGHNGATTVSFVGLGDWANVLASVQKYKPKFTPCVTIQFGHNDQKAEKGISINEFKQNLKKMAEDVKNAGGTPILVTSISRRTFTSAGVVKEDLGPQANATIEVAKSIGAFYIDLNRASTDYLNAIGAKNAATYNLAPKDFTHLNAAGSVLFGNMVGGLISTAVGSSLGFPMSNYISLNRTIAMDIGTGTYILPSGFGTLPSNTLPK</sequence>
<feature type="domain" description="SGNH hydrolase-type esterase" evidence="2">
    <location>
        <begin position="32"/>
        <end position="211"/>
    </location>
</feature>
<name>A0A8A3PN49_9HELO</name>
<evidence type="ECO:0000256" key="1">
    <source>
        <dbReference type="SAM" id="SignalP"/>
    </source>
</evidence>
<dbReference type="EMBL" id="CP063411">
    <property type="protein sequence ID" value="QSZ36344.1"/>
    <property type="molecule type" value="Genomic_DNA"/>
</dbReference>
<dbReference type="CDD" id="cd01821">
    <property type="entry name" value="Rhamnogalacturan_acetylesterase_like"/>
    <property type="match status" value="1"/>
</dbReference>
<dbReference type="InterPro" id="IPR013830">
    <property type="entry name" value="SGNH_hydro"/>
</dbReference>
<dbReference type="Pfam" id="PF13472">
    <property type="entry name" value="Lipase_GDSL_2"/>
    <property type="match status" value="1"/>
</dbReference>
<proteinExistence type="predicted"/>
<dbReference type="Gene3D" id="3.40.50.1110">
    <property type="entry name" value="SGNH hydrolase"/>
    <property type="match status" value="1"/>
</dbReference>
<dbReference type="GO" id="GO:0016787">
    <property type="term" value="F:hydrolase activity"/>
    <property type="evidence" value="ECO:0007669"/>
    <property type="project" value="InterPro"/>
</dbReference>
<dbReference type="SUPFAM" id="SSF52266">
    <property type="entry name" value="SGNH hydrolase"/>
    <property type="match status" value="1"/>
</dbReference>
<evidence type="ECO:0000259" key="2">
    <source>
        <dbReference type="Pfam" id="PF13472"/>
    </source>
</evidence>
<evidence type="ECO:0000313" key="3">
    <source>
        <dbReference type="EMBL" id="QSZ36344.1"/>
    </source>
</evidence>
<feature type="signal peptide" evidence="1">
    <location>
        <begin position="1"/>
        <end position="23"/>
    </location>
</feature>
<organism evidence="3 4">
    <name type="scientific">Monilinia vaccinii-corymbosi</name>
    <dbReference type="NCBI Taxonomy" id="61207"/>
    <lineage>
        <taxon>Eukaryota</taxon>
        <taxon>Fungi</taxon>
        <taxon>Dikarya</taxon>
        <taxon>Ascomycota</taxon>
        <taxon>Pezizomycotina</taxon>
        <taxon>Leotiomycetes</taxon>
        <taxon>Helotiales</taxon>
        <taxon>Sclerotiniaceae</taxon>
        <taxon>Monilinia</taxon>
    </lineage>
</organism>
<dbReference type="OrthoDB" id="5041285at2759"/>
<dbReference type="PANTHER" id="PTHR43695">
    <property type="entry name" value="PUTATIVE (AFU_ORTHOLOGUE AFUA_2G17250)-RELATED"/>
    <property type="match status" value="1"/>
</dbReference>
<keyword evidence="1" id="KW-0732">Signal</keyword>
<dbReference type="PANTHER" id="PTHR43695:SF2">
    <property type="entry name" value="PUTATIVE (AFU_ORTHOLOGUE AFUA_2G17250)-RELATED"/>
    <property type="match status" value="1"/>
</dbReference>
<dbReference type="Proteomes" id="UP000672032">
    <property type="component" value="Chromosome 7"/>
</dbReference>
<protein>
    <recommendedName>
        <fullName evidence="2">SGNH hydrolase-type esterase domain-containing protein</fullName>
    </recommendedName>
</protein>
<reference evidence="3" key="1">
    <citation type="submission" date="2020-10" db="EMBL/GenBank/DDBJ databases">
        <title>Genome Sequence of Monilinia vaccinii-corymbosi Sheds Light on Mummy Berry Disease Infection of Blueberry and Mating Type.</title>
        <authorList>
            <person name="Yow A.G."/>
            <person name="Zhang Y."/>
            <person name="Bansal K."/>
            <person name="Eacker S.M."/>
            <person name="Sullivan S."/>
            <person name="Liachko I."/>
            <person name="Cubeta M.A."/>
            <person name="Rollins J.A."/>
            <person name="Ashrafi H."/>
        </authorList>
    </citation>
    <scope>NUCLEOTIDE SEQUENCE</scope>
    <source>
        <strain evidence="3">RL-1</strain>
    </source>
</reference>
<keyword evidence="4" id="KW-1185">Reference proteome</keyword>
<dbReference type="InterPro" id="IPR037459">
    <property type="entry name" value="RhgT-like"/>
</dbReference>
<gene>
    <name evidence="3" type="ORF">DSL72_006220</name>
</gene>
<dbReference type="AlphaFoldDB" id="A0A8A3PN49"/>
<evidence type="ECO:0000313" key="4">
    <source>
        <dbReference type="Proteomes" id="UP000672032"/>
    </source>
</evidence>
<dbReference type="InterPro" id="IPR036514">
    <property type="entry name" value="SGNH_hydro_sf"/>
</dbReference>
<accession>A0A8A3PN49</accession>